<accession>A0AB34J367</accession>
<evidence type="ECO:0000256" key="2">
    <source>
        <dbReference type="SAM" id="SignalP"/>
    </source>
</evidence>
<evidence type="ECO:0000313" key="5">
    <source>
        <dbReference type="Proteomes" id="UP001515480"/>
    </source>
</evidence>
<dbReference type="EMBL" id="JBGBPQ010000013">
    <property type="protein sequence ID" value="KAL1511782.1"/>
    <property type="molecule type" value="Genomic_DNA"/>
</dbReference>
<feature type="region of interest" description="Disordered" evidence="1">
    <location>
        <begin position="120"/>
        <end position="191"/>
    </location>
</feature>
<feature type="compositionally biased region" description="Acidic residues" evidence="1">
    <location>
        <begin position="140"/>
        <end position="150"/>
    </location>
</feature>
<keyword evidence="2" id="KW-0732">Signal</keyword>
<feature type="compositionally biased region" description="Low complexity" evidence="1">
    <location>
        <begin position="151"/>
        <end position="160"/>
    </location>
</feature>
<evidence type="ECO:0000256" key="1">
    <source>
        <dbReference type="SAM" id="MobiDB-lite"/>
    </source>
</evidence>
<protein>
    <submittedName>
        <fullName evidence="3">Uncharacterized protein</fullName>
    </submittedName>
</protein>
<proteinExistence type="predicted"/>
<feature type="chain" id="PRO_5044172783" evidence="2">
    <location>
        <begin position="23"/>
        <end position="191"/>
    </location>
</feature>
<feature type="compositionally biased region" description="Basic and acidic residues" evidence="1">
    <location>
        <begin position="161"/>
        <end position="191"/>
    </location>
</feature>
<comment type="caution">
    <text evidence="3">The sequence shown here is derived from an EMBL/GenBank/DDBJ whole genome shotgun (WGS) entry which is preliminary data.</text>
</comment>
<reference evidence="3 5" key="1">
    <citation type="journal article" date="2024" name="Science">
        <title>Giant polyketide synthase enzymes in the biosynthesis of giant marine polyether toxins.</title>
        <authorList>
            <person name="Fallon T.R."/>
            <person name="Shende V.V."/>
            <person name="Wierzbicki I.H."/>
            <person name="Pendleton A.L."/>
            <person name="Watervoot N.F."/>
            <person name="Auber R.P."/>
            <person name="Gonzalez D.J."/>
            <person name="Wisecaver J.H."/>
            <person name="Moore B.S."/>
        </authorList>
    </citation>
    <scope>NUCLEOTIDE SEQUENCE [LARGE SCALE GENOMIC DNA]</scope>
    <source>
        <strain evidence="3 5">12B1</strain>
    </source>
</reference>
<dbReference type="Proteomes" id="UP001515480">
    <property type="component" value="Unassembled WGS sequence"/>
</dbReference>
<name>A0AB34J367_PRYPA</name>
<dbReference type="AlphaFoldDB" id="A0AB34J367"/>
<sequence length="191" mass="22023">MVAVPSMLRCLALLALSTAVQAACSPAENKCGEMCCCVTCKCLENPYSCEDMWGKPTDPVGYSHDERWVDPAWLENHHREQMALAEQHRQEHLERMREMEANMSPEEKAKREKQMEKHRRRMQRHAKGGKFAGSLKGMEGMEDEDDEDDAAFGFDASDGASKVDEMRSRMEKRMQESIGRHRRMARDEREL</sequence>
<organism evidence="3 5">
    <name type="scientific">Prymnesium parvum</name>
    <name type="common">Toxic golden alga</name>
    <dbReference type="NCBI Taxonomy" id="97485"/>
    <lineage>
        <taxon>Eukaryota</taxon>
        <taxon>Haptista</taxon>
        <taxon>Haptophyta</taxon>
        <taxon>Prymnesiophyceae</taxon>
        <taxon>Prymnesiales</taxon>
        <taxon>Prymnesiaceae</taxon>
        <taxon>Prymnesium</taxon>
    </lineage>
</organism>
<feature type="signal peptide" evidence="2">
    <location>
        <begin position="1"/>
        <end position="22"/>
    </location>
</feature>
<evidence type="ECO:0000313" key="3">
    <source>
        <dbReference type="EMBL" id="KAL1511782.1"/>
    </source>
</evidence>
<dbReference type="EMBL" id="JBGBPQ010000013">
    <property type="protein sequence ID" value="KAL1511787.1"/>
    <property type="molecule type" value="Genomic_DNA"/>
</dbReference>
<keyword evidence="5" id="KW-1185">Reference proteome</keyword>
<evidence type="ECO:0000313" key="4">
    <source>
        <dbReference type="EMBL" id="KAL1511787.1"/>
    </source>
</evidence>
<gene>
    <name evidence="3" type="ORF">AB1Y20_005068</name>
    <name evidence="4" type="ORF">AB1Y20_005073</name>
</gene>